<reference evidence="1 2" key="1">
    <citation type="submission" date="2020-07" db="EMBL/GenBank/DDBJ databases">
        <title>Taxonomic proposal: Crassvirales, a new order of highly abundant and diverse bacterial viruses.</title>
        <authorList>
            <person name="Shkoporov A.N."/>
            <person name="Stockdale S.R."/>
            <person name="Guerin E."/>
            <person name="Ross R.P."/>
            <person name="Hill C."/>
        </authorList>
    </citation>
    <scope>NUCLEOTIDE SEQUENCE [LARGE SCALE GENOMIC DNA]</scope>
</reference>
<dbReference type="Proteomes" id="UP000593979">
    <property type="component" value="Segment"/>
</dbReference>
<evidence type="ECO:0000313" key="1">
    <source>
        <dbReference type="EMBL" id="QOR58746.1"/>
    </source>
</evidence>
<sequence length="176" mass="20285">MTVDTCEHCKDCPNRLFNTGRTIEVGIGTITSNTLIIIPRTYGKEKRDKFINILKAMWLSITNYELLEQAYVTYDIKCPCYSNYNLAGNSNKYCARILGNELLGLKYIKYIIVFGRAFDVAFIDGRERKSTIINGYPILYIPLSLNKLDDVKHLFAVKNKLFKAITYINNKRIYGQ</sequence>
<dbReference type="RefSeq" id="YP_010110904.1">
    <property type="nucleotide sequence ID" value="NC_055876.1"/>
</dbReference>
<keyword evidence="2" id="KW-1185">Reference proteome</keyword>
<organism evidence="1 2">
    <name type="scientific">uncultured phage cr11_1</name>
    <dbReference type="NCBI Taxonomy" id="2772067"/>
    <lineage>
        <taxon>Viruses</taxon>
        <taxon>Duplodnaviria</taxon>
        <taxon>Heunggongvirae</taxon>
        <taxon>Uroviricota</taxon>
        <taxon>Caudoviricetes</taxon>
        <taxon>Crassvirales</taxon>
        <taxon>Intestiviridae</taxon>
        <taxon>Crudevirinae</taxon>
        <taxon>Delmidovirus</taxon>
        <taxon>Delmidovirus splanchnicus</taxon>
    </lineage>
</organism>
<dbReference type="KEGG" id="vg:65129318"/>
<dbReference type="GeneID" id="65129318"/>
<dbReference type="EMBL" id="MT774383">
    <property type="protein sequence ID" value="QOR58746.1"/>
    <property type="molecule type" value="Genomic_DNA"/>
</dbReference>
<evidence type="ECO:0000313" key="2">
    <source>
        <dbReference type="Proteomes" id="UP000593979"/>
    </source>
</evidence>
<protein>
    <submittedName>
        <fullName evidence="1">Putative uracyl-DNA glycosylase</fullName>
    </submittedName>
</protein>
<accession>A0A7M1RWS2</accession>
<name>A0A7M1RWS2_9CAUD</name>
<proteinExistence type="predicted"/>